<protein>
    <submittedName>
        <fullName evidence="8">Tripartite motif containing 8b</fullName>
    </submittedName>
</protein>
<reference evidence="8" key="3">
    <citation type="submission" date="2025-08" db="UniProtKB">
        <authorList>
            <consortium name="Ensembl"/>
        </authorList>
    </citation>
    <scope>IDENTIFICATION</scope>
</reference>
<dbReference type="FunCoup" id="A0A3B1JEJ5">
    <property type="interactions" value="961"/>
</dbReference>
<dbReference type="Gene3D" id="3.30.160.60">
    <property type="entry name" value="Classic Zinc Finger"/>
    <property type="match status" value="1"/>
</dbReference>
<dbReference type="CDD" id="cd16580">
    <property type="entry name" value="RING-HC_TRIM8_C-V"/>
    <property type="match status" value="1"/>
</dbReference>
<organism evidence="8 9">
    <name type="scientific">Astyanax mexicanus</name>
    <name type="common">Blind cave fish</name>
    <name type="synonym">Astyanax fasciatus mexicanus</name>
    <dbReference type="NCBI Taxonomy" id="7994"/>
    <lineage>
        <taxon>Eukaryota</taxon>
        <taxon>Metazoa</taxon>
        <taxon>Chordata</taxon>
        <taxon>Craniata</taxon>
        <taxon>Vertebrata</taxon>
        <taxon>Euteleostomi</taxon>
        <taxon>Actinopterygii</taxon>
        <taxon>Neopterygii</taxon>
        <taxon>Teleostei</taxon>
        <taxon>Ostariophysi</taxon>
        <taxon>Characiformes</taxon>
        <taxon>Characoidei</taxon>
        <taxon>Acestrorhamphidae</taxon>
        <taxon>Acestrorhamphinae</taxon>
        <taxon>Astyanax</taxon>
    </lineage>
</organism>
<proteinExistence type="predicted"/>
<dbReference type="PROSITE" id="PS50089">
    <property type="entry name" value="ZF_RING_2"/>
    <property type="match status" value="1"/>
</dbReference>
<dbReference type="FunFam" id="3.30.40.10:FF:000910">
    <property type="entry name" value="Bloodthirsty-related gene family, member 1"/>
    <property type="match status" value="1"/>
</dbReference>
<keyword evidence="9" id="KW-1185">Reference proteome</keyword>
<feature type="region of interest" description="Disordered" evidence="6">
    <location>
        <begin position="379"/>
        <end position="465"/>
    </location>
</feature>
<dbReference type="AlphaFoldDB" id="A0A3B1JEJ5"/>
<evidence type="ECO:0000256" key="2">
    <source>
        <dbReference type="ARBA" id="ARBA00022771"/>
    </source>
</evidence>
<feature type="compositionally biased region" description="Low complexity" evidence="6">
    <location>
        <begin position="381"/>
        <end position="399"/>
    </location>
</feature>
<keyword evidence="1" id="KW-0479">Metal-binding</keyword>
<evidence type="ECO:0000256" key="3">
    <source>
        <dbReference type="ARBA" id="ARBA00022833"/>
    </source>
</evidence>
<keyword evidence="3" id="KW-0862">Zinc</keyword>
<dbReference type="PANTHER" id="PTHR25465:SF19">
    <property type="entry name" value="E3 UBIQUITIN-PROTEIN LIGASE TRIM8"/>
    <property type="match status" value="1"/>
</dbReference>
<dbReference type="InterPro" id="IPR013083">
    <property type="entry name" value="Znf_RING/FYVE/PHD"/>
</dbReference>
<evidence type="ECO:0000256" key="6">
    <source>
        <dbReference type="SAM" id="MobiDB-lite"/>
    </source>
</evidence>
<dbReference type="SMART" id="SM00184">
    <property type="entry name" value="RING"/>
    <property type="match status" value="1"/>
</dbReference>
<evidence type="ECO:0000256" key="4">
    <source>
        <dbReference type="PROSITE-ProRule" id="PRU00175"/>
    </source>
</evidence>
<reference evidence="9" key="2">
    <citation type="journal article" date="2014" name="Nat. Commun.">
        <title>The cavefish genome reveals candidate genes for eye loss.</title>
        <authorList>
            <person name="McGaugh S.E."/>
            <person name="Gross J.B."/>
            <person name="Aken B."/>
            <person name="Blin M."/>
            <person name="Borowsky R."/>
            <person name="Chalopin D."/>
            <person name="Hinaux H."/>
            <person name="Jeffery W.R."/>
            <person name="Keene A."/>
            <person name="Ma L."/>
            <person name="Minx P."/>
            <person name="Murphy D."/>
            <person name="O'Quin K.E."/>
            <person name="Retaux S."/>
            <person name="Rohner N."/>
            <person name="Searle S.M."/>
            <person name="Stahl B.A."/>
            <person name="Tabin C."/>
            <person name="Volff J.N."/>
            <person name="Yoshizawa M."/>
            <person name="Warren W.C."/>
        </authorList>
    </citation>
    <scope>NUCLEOTIDE SEQUENCE [LARGE SCALE GENOMIC DNA]</scope>
    <source>
        <strain evidence="9">female</strain>
    </source>
</reference>
<reference evidence="8" key="4">
    <citation type="submission" date="2025-09" db="UniProtKB">
        <authorList>
            <consortium name="Ensembl"/>
        </authorList>
    </citation>
    <scope>IDENTIFICATION</scope>
</reference>
<feature type="domain" description="RING-type" evidence="7">
    <location>
        <begin position="15"/>
        <end position="56"/>
    </location>
</feature>
<evidence type="ECO:0000313" key="8">
    <source>
        <dbReference type="Ensembl" id="ENSAMXP00000039714.1"/>
    </source>
</evidence>
<dbReference type="InterPro" id="IPR001841">
    <property type="entry name" value="Znf_RING"/>
</dbReference>
<evidence type="ECO:0000256" key="5">
    <source>
        <dbReference type="SAM" id="Coils"/>
    </source>
</evidence>
<accession>A0A3B1JEJ5</accession>
<keyword evidence="2 4" id="KW-0863">Zinc-finger</keyword>
<dbReference type="SUPFAM" id="SSF57850">
    <property type="entry name" value="RING/U-box"/>
    <property type="match status" value="1"/>
</dbReference>
<dbReference type="Proteomes" id="UP000018467">
    <property type="component" value="Unassembled WGS sequence"/>
</dbReference>
<dbReference type="PROSITE" id="PS00518">
    <property type="entry name" value="ZF_RING_1"/>
    <property type="match status" value="1"/>
</dbReference>
<dbReference type="GeneTree" id="ENSGT00940000157919"/>
<feature type="compositionally biased region" description="Polar residues" evidence="6">
    <location>
        <begin position="433"/>
        <end position="465"/>
    </location>
</feature>
<dbReference type="Ensembl" id="ENSAMXT00000054618.1">
    <property type="protein sequence ID" value="ENSAMXP00000039714.1"/>
    <property type="gene ID" value="ENSAMXG00000012070.2"/>
</dbReference>
<dbReference type="InParanoid" id="A0A3B1JEJ5"/>
<reference evidence="9" key="1">
    <citation type="submission" date="2013-03" db="EMBL/GenBank/DDBJ databases">
        <authorList>
            <person name="Jeffery W."/>
            <person name="Warren W."/>
            <person name="Wilson R.K."/>
        </authorList>
    </citation>
    <scope>NUCLEOTIDE SEQUENCE</scope>
    <source>
        <strain evidence="9">female</strain>
    </source>
</reference>
<dbReference type="InterPro" id="IPR051051">
    <property type="entry name" value="E3_ubiq-ligase_TRIM/RNF"/>
</dbReference>
<keyword evidence="5" id="KW-0175">Coiled coil</keyword>
<dbReference type="Pfam" id="PF13445">
    <property type="entry name" value="zf-RING_UBOX"/>
    <property type="match status" value="1"/>
</dbReference>
<dbReference type="GO" id="GO:0005634">
    <property type="term" value="C:nucleus"/>
    <property type="evidence" value="ECO:0007669"/>
    <property type="project" value="Ensembl"/>
</dbReference>
<evidence type="ECO:0000256" key="1">
    <source>
        <dbReference type="ARBA" id="ARBA00022723"/>
    </source>
</evidence>
<feature type="compositionally biased region" description="Low complexity" evidence="6">
    <location>
        <begin position="407"/>
        <end position="416"/>
    </location>
</feature>
<dbReference type="InterPro" id="IPR027370">
    <property type="entry name" value="Znf-RING_euk"/>
</dbReference>
<dbReference type="InterPro" id="IPR017907">
    <property type="entry name" value="Znf_RING_CS"/>
</dbReference>
<dbReference type="PANTHER" id="PTHR25465">
    <property type="entry name" value="B-BOX DOMAIN CONTAINING"/>
    <property type="match status" value="1"/>
</dbReference>
<evidence type="ECO:0000313" key="9">
    <source>
        <dbReference type="Proteomes" id="UP000018467"/>
    </source>
</evidence>
<dbReference type="CDD" id="cd19763">
    <property type="entry name" value="Bbox2_TRIM8_C-V"/>
    <property type="match status" value="1"/>
</dbReference>
<dbReference type="STRING" id="7994.ENSAMXP00000039714"/>
<dbReference type="SUPFAM" id="SSF57845">
    <property type="entry name" value="B-box zinc-binding domain"/>
    <property type="match status" value="1"/>
</dbReference>
<dbReference type="Gene3D" id="3.30.40.10">
    <property type="entry name" value="Zinc/RING finger domain, C3HC4 (zinc finger)"/>
    <property type="match status" value="1"/>
</dbReference>
<dbReference type="GO" id="GO:0008270">
    <property type="term" value="F:zinc ion binding"/>
    <property type="evidence" value="ECO:0007669"/>
    <property type="project" value="UniProtKB-KW"/>
</dbReference>
<evidence type="ECO:0000259" key="7">
    <source>
        <dbReference type="PROSITE" id="PS50089"/>
    </source>
</evidence>
<dbReference type="CDD" id="cd19838">
    <property type="entry name" value="Bbox1_TRIM8_C-V"/>
    <property type="match status" value="1"/>
</dbReference>
<name>A0A3B1JEJ5_ASTMX</name>
<feature type="coiled-coil region" evidence="5">
    <location>
        <begin position="191"/>
        <end position="246"/>
    </location>
</feature>
<feature type="region of interest" description="Disordered" evidence="6">
    <location>
        <begin position="539"/>
        <end position="559"/>
    </location>
</feature>
<sequence length="602" mass="66436">MADNWKNCLEEELICPICLHVFSEPVQLPCKHNFCRVCINEAWAKEGGVVRCPECNHAYSQKPSLEKNHKLSNIVEKFNALNVEKTPAVLQCVLCRRGPALPAQKVCLRCKAPCCQSHVQTHLQQPSSNGGHLLVDAADVRAWSCPQHDDYRLYHCDTEQVAVCQYCCFSRCAASHGHAVCDVEVRRNDIRQMLMKQQDRIEDRVQDIEEQIYKLESDKCLVEDKVQRLKEEVQLQYQKMQQLLEEDLGKTLEVLDQAHSKFCQENSSQALQLNQKRQEAKKLLSSIQMVFDKAEDIKFMRNTKPVKILMDRSQSCVGNTLQPYKVGSLNSKLFLSEVSKREKNLCKMLEAPFSAPANFFQTIPAYLCSEKRRHSMAFPDGSGSSRAGSSFMESSSSSGPAAKQPCLGLAPGAAPGEGQSSQQALGACPSAQHVGSSSAATGSQSIHHSSSVFPHSHYPNSSSSQLPQYGGRKILMCTVDNCYCSGVPSVSNHRGHPPYPRSGSFPWPVSSQEYSTRPSPPPRPCLSLSRACPCATGSTPRSHTGTLTSTASTGRLPPNITSPVNPCSVTALSHKTGYVGFFLSFFVFSPSGNVLNRVNEDF</sequence>
<dbReference type="Bgee" id="ENSAMXG00000012070">
    <property type="expression patterns" value="Expressed in camera-type eye and 14 other cell types or tissues"/>
</dbReference>